<evidence type="ECO:0000256" key="7">
    <source>
        <dbReference type="ARBA" id="ARBA00023228"/>
    </source>
</evidence>
<keyword evidence="2 11" id="KW-0812">Transmembrane</keyword>
<evidence type="ECO:0000256" key="11">
    <source>
        <dbReference type="SAM" id="Phobius"/>
    </source>
</evidence>
<feature type="transmembrane region" description="Helical" evidence="11">
    <location>
        <begin position="359"/>
        <end position="387"/>
    </location>
</feature>
<dbReference type="AlphaFoldDB" id="A0A8S1DXL8"/>
<evidence type="ECO:0000256" key="9">
    <source>
        <dbReference type="ARBA" id="ARBA00024189"/>
    </source>
</evidence>
<keyword evidence="14" id="KW-1185">Reference proteome</keyword>
<evidence type="ECO:0000256" key="4">
    <source>
        <dbReference type="ARBA" id="ARBA00022989"/>
    </source>
</evidence>
<sequence length="400" mass="44995">MLWLTLVAILIIPALSQQDPVREIHWASNPGCPDNFTRWDCNETQILHVMAKGPNDTINYLWAFYSKPALLMAVTEPEARLQIDWNQLGNSSKRLIRFDPQPTYSFGLVLDRIIEFYDPLDKADMTQANSSIVWDCRKFSWTVKDVTSGVENLRVELLGNNYGNGSKIGNVSVVLSAFGRDGYGPLLPHMQHSNNASQVEITLKNLETSEDFKSESRFGLQLMVVDSVPGEGMDEVFHRRSLDDEHTPGVFDINTLQTPEVRKGEAGGYMEWRPVAYTSPVRAIEESTSAVHYPLRNVSQAHLKGTLLHDFYGHNLAHVLVPQSLNISFGIAEDGFYDATKYNAWTFTMAYGQPPKDKFSLLVIMILAVGLGLPTVIFVFGGTYMCVKKCRTRRDEPLVN</sequence>
<evidence type="ECO:0000256" key="5">
    <source>
        <dbReference type="ARBA" id="ARBA00023136"/>
    </source>
</evidence>
<evidence type="ECO:0000256" key="12">
    <source>
        <dbReference type="SAM" id="SignalP"/>
    </source>
</evidence>
<gene>
    <name evidence="13" type="ORF">CLODIP_2_CD03043</name>
</gene>
<dbReference type="OrthoDB" id="6264340at2759"/>
<protein>
    <recommendedName>
        <fullName evidence="15">Glycosylated lysosomal membrane protein</fullName>
    </recommendedName>
</protein>
<comment type="function">
    <text evidence="8">Required to protect lysosomal transporter MFSD1 from lysosomal proteolysis and for MFSD1 lysosomal localization.</text>
</comment>
<comment type="caution">
    <text evidence="13">The sequence shown here is derived from an EMBL/GenBank/DDBJ whole genome shotgun (WGS) entry which is preliminary data.</text>
</comment>
<keyword evidence="3 12" id="KW-0732">Signal</keyword>
<feature type="chain" id="PRO_5035890892" description="Glycosylated lysosomal membrane protein" evidence="12">
    <location>
        <begin position="17"/>
        <end position="400"/>
    </location>
</feature>
<evidence type="ECO:0000256" key="3">
    <source>
        <dbReference type="ARBA" id="ARBA00022729"/>
    </source>
</evidence>
<keyword evidence="4 11" id="KW-1133">Transmembrane helix</keyword>
<organism evidence="13 14">
    <name type="scientific">Cloeon dipterum</name>
    <dbReference type="NCBI Taxonomy" id="197152"/>
    <lineage>
        <taxon>Eukaryota</taxon>
        <taxon>Metazoa</taxon>
        <taxon>Ecdysozoa</taxon>
        <taxon>Arthropoda</taxon>
        <taxon>Hexapoda</taxon>
        <taxon>Insecta</taxon>
        <taxon>Pterygota</taxon>
        <taxon>Palaeoptera</taxon>
        <taxon>Ephemeroptera</taxon>
        <taxon>Pisciforma</taxon>
        <taxon>Baetidae</taxon>
        <taxon>Cloeon</taxon>
    </lineage>
</organism>
<evidence type="ECO:0000256" key="8">
    <source>
        <dbReference type="ARBA" id="ARBA00024176"/>
    </source>
</evidence>
<evidence type="ECO:0008006" key="15">
    <source>
        <dbReference type="Google" id="ProtNLM"/>
    </source>
</evidence>
<accession>A0A8S1DXL8</accession>
<evidence type="ECO:0000256" key="1">
    <source>
        <dbReference type="ARBA" id="ARBA00010599"/>
    </source>
</evidence>
<dbReference type="Proteomes" id="UP000494165">
    <property type="component" value="Unassembled WGS sequence"/>
</dbReference>
<evidence type="ECO:0000256" key="10">
    <source>
        <dbReference type="ARBA" id="ARBA00044960"/>
    </source>
</evidence>
<feature type="signal peptide" evidence="12">
    <location>
        <begin position="1"/>
        <end position="16"/>
    </location>
</feature>
<dbReference type="PANTHER" id="PTHR31981:SF1">
    <property type="entry name" value="GLYCOSYLATED LYSOSOMAL MEMBRANE PROTEIN"/>
    <property type="match status" value="1"/>
</dbReference>
<dbReference type="Pfam" id="PF15065">
    <property type="entry name" value="NCU-G1"/>
    <property type="match status" value="1"/>
</dbReference>
<reference evidence="13 14" key="1">
    <citation type="submission" date="2020-04" db="EMBL/GenBank/DDBJ databases">
        <authorList>
            <person name="Alioto T."/>
            <person name="Alioto T."/>
            <person name="Gomez Garrido J."/>
        </authorList>
    </citation>
    <scope>NUCLEOTIDE SEQUENCE [LARGE SCALE GENOMIC DNA]</scope>
</reference>
<evidence type="ECO:0000256" key="2">
    <source>
        <dbReference type="ARBA" id="ARBA00022692"/>
    </source>
</evidence>
<evidence type="ECO:0000256" key="6">
    <source>
        <dbReference type="ARBA" id="ARBA00023180"/>
    </source>
</evidence>
<comment type="subunit">
    <text evidence="10">Interacts (via lumenal domain) with lysosomal protein MFSD1; the interaction starts while both proteins are still in the endoplasmic reticulum and is required for stabilization of MFSD1 in lysosomes but has no direct effect on its targeting to lysosomes or transporter activity.</text>
</comment>
<proteinExistence type="inferred from homology"/>
<keyword evidence="5 11" id="KW-0472">Membrane</keyword>
<dbReference type="GO" id="GO:0005765">
    <property type="term" value="C:lysosomal membrane"/>
    <property type="evidence" value="ECO:0007669"/>
    <property type="project" value="UniProtKB-SubCell"/>
</dbReference>
<evidence type="ECO:0000313" key="14">
    <source>
        <dbReference type="Proteomes" id="UP000494165"/>
    </source>
</evidence>
<comment type="subcellular location">
    <subcellularLocation>
        <location evidence="9">Lysosome membrane</location>
        <topology evidence="9">Single-pass type I membrane protein</topology>
        <orientation evidence="9">Lumenal side</orientation>
    </subcellularLocation>
</comment>
<dbReference type="PANTHER" id="PTHR31981">
    <property type="entry name" value="GLYCOSYLATED LYSOSOMAL MEMBRANE PROTEIN"/>
    <property type="match status" value="1"/>
</dbReference>
<keyword evidence="7" id="KW-0458">Lysosome</keyword>
<dbReference type="EMBL" id="CADEPI010000503">
    <property type="protein sequence ID" value="CAB3386721.1"/>
    <property type="molecule type" value="Genomic_DNA"/>
</dbReference>
<dbReference type="InterPro" id="IPR029382">
    <property type="entry name" value="NCU-G1"/>
</dbReference>
<comment type="similarity">
    <text evidence="1">Belongs to the GLMP family.</text>
</comment>
<name>A0A8S1DXL8_9INSE</name>
<keyword evidence="6" id="KW-0325">Glycoprotein</keyword>
<evidence type="ECO:0000313" key="13">
    <source>
        <dbReference type="EMBL" id="CAB3386721.1"/>
    </source>
</evidence>